<feature type="compositionally biased region" description="Basic and acidic residues" evidence="1">
    <location>
        <begin position="97"/>
        <end position="107"/>
    </location>
</feature>
<feature type="compositionally biased region" description="Low complexity" evidence="1">
    <location>
        <begin position="767"/>
        <end position="778"/>
    </location>
</feature>
<name>A0A518D441_9BACT</name>
<gene>
    <name evidence="4" type="ORF">Pla163_34030</name>
</gene>
<dbReference type="Proteomes" id="UP000319342">
    <property type="component" value="Chromosome"/>
</dbReference>
<feature type="region of interest" description="Disordered" evidence="1">
    <location>
        <begin position="1"/>
        <end position="112"/>
    </location>
</feature>
<dbReference type="InterPro" id="IPR018541">
    <property type="entry name" value="Ftsk_gamma"/>
</dbReference>
<evidence type="ECO:0000256" key="2">
    <source>
        <dbReference type="SAM" id="Phobius"/>
    </source>
</evidence>
<feature type="region of interest" description="Disordered" evidence="1">
    <location>
        <begin position="728"/>
        <end position="778"/>
    </location>
</feature>
<feature type="compositionally biased region" description="Acidic residues" evidence="1">
    <location>
        <begin position="504"/>
        <end position="542"/>
    </location>
</feature>
<reference evidence="4 5" key="1">
    <citation type="submission" date="2019-02" db="EMBL/GenBank/DDBJ databases">
        <title>Deep-cultivation of Planctomycetes and their phenomic and genomic characterization uncovers novel biology.</title>
        <authorList>
            <person name="Wiegand S."/>
            <person name="Jogler M."/>
            <person name="Boedeker C."/>
            <person name="Pinto D."/>
            <person name="Vollmers J."/>
            <person name="Rivas-Marin E."/>
            <person name="Kohn T."/>
            <person name="Peeters S.H."/>
            <person name="Heuer A."/>
            <person name="Rast P."/>
            <person name="Oberbeckmann S."/>
            <person name="Bunk B."/>
            <person name="Jeske O."/>
            <person name="Meyerdierks A."/>
            <person name="Storesund J.E."/>
            <person name="Kallscheuer N."/>
            <person name="Luecker S."/>
            <person name="Lage O.M."/>
            <person name="Pohl T."/>
            <person name="Merkel B.J."/>
            <person name="Hornburger P."/>
            <person name="Mueller R.-W."/>
            <person name="Bruemmer F."/>
            <person name="Labrenz M."/>
            <person name="Spormann A.M."/>
            <person name="Op den Camp H."/>
            <person name="Overmann J."/>
            <person name="Amann R."/>
            <person name="Jetten M.S.M."/>
            <person name="Mascher T."/>
            <person name="Medema M.H."/>
            <person name="Devos D.P."/>
            <person name="Kaster A.-K."/>
            <person name="Ovreas L."/>
            <person name="Rohde M."/>
            <person name="Galperin M.Y."/>
            <person name="Jogler C."/>
        </authorList>
    </citation>
    <scope>NUCLEOTIDE SEQUENCE [LARGE SCALE GENOMIC DNA]</scope>
    <source>
        <strain evidence="4 5">Pla163</strain>
    </source>
</reference>
<feature type="transmembrane region" description="Helical" evidence="2">
    <location>
        <begin position="123"/>
        <end position="145"/>
    </location>
</feature>
<protein>
    <submittedName>
        <fullName evidence="4">FtsK-like domain-containing protein</fullName>
    </submittedName>
</protein>
<feature type="compositionally biased region" description="Basic residues" evidence="1">
    <location>
        <begin position="754"/>
        <end position="765"/>
    </location>
</feature>
<keyword evidence="2" id="KW-1133">Transmembrane helix</keyword>
<feature type="compositionally biased region" description="Low complexity" evidence="1">
    <location>
        <begin position="493"/>
        <end position="503"/>
    </location>
</feature>
<feature type="domain" description="FtsK gamma" evidence="3">
    <location>
        <begin position="809"/>
        <end position="874"/>
    </location>
</feature>
<sequence length="883" mass="93218">MSKRKRNKGKRQRQKKAQRTQGANNAANAPKDAGLYDADDETESGSDETPVAVVAPTPRATRAPSKPALRSVDDEPKVAASTTRATSPSGSTPVAKASDKVPARTESKASSVADIEGEDWGRFASLAALFALGSFVTVSVVAALWKGTPVDGQAVNVTTGLMGGVIGVFGPLGTSAVGALLMGLAATQIIAPRPLRWPLALAALPALALGGAWLTGKGSVGALLGGNFMVLGILLGLIGLAGGALLVAMAHGFSLERLRPKREVKVRTEDEVEVRPLASAKAAPVLAAAVAPAATAPAPVEQHAPAKPTRSSEPAPVVAAEEPVAAAAAPDRDRVQPLGGGAPVATPVAKPAPPEPERNVVRVLGGASDEQVTGGPVVKAKEEAPKELEVRILKRGVPVSNAADGEIQVAPHEGEIDEPRPYVPKASAASAPAPAAAPKRTVTFASADDGATASVAPAPVAPGAVEETPRPMGGEASETDADTEVAEVEEWEPVAATAAPTETVTDEEEVEDDDEEWEYEEEAEADDEEWEEDDEEEDEESDGGSVAVLEDGSEEESDEDDEEWEYEEEDDDDEVQASDADDEEEDDDEEWEDEEDEEVEETDDVLASDAEEEDDEEEDDEDSETTAAEASEEDDDEEWEYEEEDEPEEVLASAEEAEDEDVEEEEFEAEVALEDEDEVEPALEPVAEVVVEVVVEAAEPEPEPEPVVVAEAATEEPAEEPVDVAAEDVVEEPVAEAPVAKPEPEPEPAPAPAPKKRASRSKKKAAAAEVEPVVADVADPAVPIEQRSLFADDSAENDVVLTPTAPSAPKDRERLLFEAGRMFVVEGRVAVSMLQKRFGLDFKESTEVMDELQERGLIGPYMGGSRREILMDADTWRETVGVG</sequence>
<feature type="compositionally biased region" description="Low complexity" evidence="1">
    <location>
        <begin position="450"/>
        <end position="466"/>
    </location>
</feature>
<feature type="compositionally biased region" description="Polar residues" evidence="1">
    <location>
        <begin position="80"/>
        <end position="92"/>
    </location>
</feature>
<feature type="compositionally biased region" description="Low complexity" evidence="1">
    <location>
        <begin position="313"/>
        <end position="329"/>
    </location>
</feature>
<keyword evidence="2" id="KW-0472">Membrane</keyword>
<feature type="compositionally biased region" description="Acidic residues" evidence="1">
    <location>
        <begin position="477"/>
        <end position="492"/>
    </location>
</feature>
<feature type="compositionally biased region" description="Acidic residues" evidence="1">
    <location>
        <begin position="551"/>
        <end position="681"/>
    </location>
</feature>
<dbReference type="SUPFAM" id="SSF46785">
    <property type="entry name" value="Winged helix' DNA-binding domain"/>
    <property type="match status" value="1"/>
</dbReference>
<dbReference type="Pfam" id="PF09397">
    <property type="entry name" value="FtsK_gamma"/>
    <property type="match status" value="1"/>
</dbReference>
<feature type="compositionally biased region" description="Acidic residues" evidence="1">
    <location>
        <begin position="37"/>
        <end position="46"/>
    </location>
</feature>
<dbReference type="Gene3D" id="1.10.10.10">
    <property type="entry name" value="Winged helix-like DNA-binding domain superfamily/Winged helix DNA-binding domain"/>
    <property type="match status" value="1"/>
</dbReference>
<dbReference type="EMBL" id="CP036290">
    <property type="protein sequence ID" value="QDU86252.1"/>
    <property type="molecule type" value="Genomic_DNA"/>
</dbReference>
<keyword evidence="5" id="KW-1185">Reference proteome</keyword>
<dbReference type="PANTHER" id="PTHR48148">
    <property type="entry name" value="KERATINOCYTE PROLINE-RICH PROTEIN"/>
    <property type="match status" value="1"/>
</dbReference>
<dbReference type="RefSeq" id="WP_145191140.1">
    <property type="nucleotide sequence ID" value="NZ_CP036290.1"/>
</dbReference>
<feature type="compositionally biased region" description="Low complexity" evidence="1">
    <location>
        <begin position="424"/>
        <end position="439"/>
    </location>
</feature>
<accession>A0A518D441</accession>
<feature type="transmembrane region" description="Helical" evidence="2">
    <location>
        <begin position="228"/>
        <end position="253"/>
    </location>
</feature>
<proteinExistence type="predicted"/>
<feature type="region of interest" description="Disordered" evidence="1">
    <location>
        <begin position="399"/>
        <end position="683"/>
    </location>
</feature>
<feature type="transmembrane region" description="Helical" evidence="2">
    <location>
        <begin position="197"/>
        <end position="216"/>
    </location>
</feature>
<feature type="region of interest" description="Disordered" evidence="1">
    <location>
        <begin position="296"/>
        <end position="356"/>
    </location>
</feature>
<dbReference type="OrthoDB" id="292866at2"/>
<feature type="compositionally biased region" description="Basic residues" evidence="1">
    <location>
        <begin position="1"/>
        <end position="18"/>
    </location>
</feature>
<evidence type="ECO:0000313" key="4">
    <source>
        <dbReference type="EMBL" id="QDU86252.1"/>
    </source>
</evidence>
<evidence type="ECO:0000259" key="3">
    <source>
        <dbReference type="SMART" id="SM00843"/>
    </source>
</evidence>
<organism evidence="4 5">
    <name type="scientific">Rohdeia mirabilis</name>
    <dbReference type="NCBI Taxonomy" id="2528008"/>
    <lineage>
        <taxon>Bacteria</taxon>
        <taxon>Pseudomonadati</taxon>
        <taxon>Planctomycetota</taxon>
        <taxon>Planctomycetia</taxon>
        <taxon>Planctomycetia incertae sedis</taxon>
        <taxon>Rohdeia</taxon>
    </lineage>
</organism>
<dbReference type="AlphaFoldDB" id="A0A518D441"/>
<feature type="transmembrane region" description="Helical" evidence="2">
    <location>
        <begin position="165"/>
        <end position="185"/>
    </location>
</feature>
<dbReference type="InterPro" id="IPR036390">
    <property type="entry name" value="WH_DNA-bd_sf"/>
</dbReference>
<dbReference type="InterPro" id="IPR036388">
    <property type="entry name" value="WH-like_DNA-bd_sf"/>
</dbReference>
<evidence type="ECO:0000313" key="5">
    <source>
        <dbReference type="Proteomes" id="UP000319342"/>
    </source>
</evidence>
<dbReference type="SMART" id="SM00843">
    <property type="entry name" value="Ftsk_gamma"/>
    <property type="match status" value="1"/>
</dbReference>
<evidence type="ECO:0000256" key="1">
    <source>
        <dbReference type="SAM" id="MobiDB-lite"/>
    </source>
</evidence>
<keyword evidence="2" id="KW-0812">Transmembrane</keyword>
<dbReference type="PANTHER" id="PTHR48148:SF3">
    <property type="entry name" value="KERATINOCYTE PROLINE-RICH PROTEIN"/>
    <property type="match status" value="1"/>
</dbReference>